<accession>A0AAV5BW41</accession>
<gene>
    <name evidence="2" type="primary">ga06412</name>
    <name evidence="2" type="ORF">PR202_ga06412</name>
</gene>
<feature type="region of interest" description="Disordered" evidence="1">
    <location>
        <begin position="62"/>
        <end position="97"/>
    </location>
</feature>
<evidence type="ECO:0000313" key="2">
    <source>
        <dbReference type="EMBL" id="GJM90157.1"/>
    </source>
</evidence>
<keyword evidence="3" id="KW-1185">Reference proteome</keyword>
<comment type="caution">
    <text evidence="2">The sequence shown here is derived from an EMBL/GenBank/DDBJ whole genome shotgun (WGS) entry which is preliminary data.</text>
</comment>
<sequence length="97" mass="10365">MDGGRREERTVMGKGAPLIPEAAARLCSLLLCAAPTLVPLRDTIELVAGLAPCDCILQHDTGQSMRTLPGGETRNRRGLRRPEAVNDGPYVSLVDPS</sequence>
<name>A0AAV5BW41_ELECO</name>
<dbReference type="EMBL" id="BQKI01000003">
    <property type="protein sequence ID" value="GJM90157.1"/>
    <property type="molecule type" value="Genomic_DNA"/>
</dbReference>
<dbReference type="AlphaFoldDB" id="A0AAV5BW41"/>
<reference evidence="2" key="2">
    <citation type="submission" date="2021-12" db="EMBL/GenBank/DDBJ databases">
        <title>Resequencing data analysis of finger millet.</title>
        <authorList>
            <person name="Hatakeyama M."/>
            <person name="Aluri S."/>
            <person name="Balachadran M.T."/>
            <person name="Sivarajan S.R."/>
            <person name="Poveda L."/>
            <person name="Shimizu-Inatsugi R."/>
            <person name="Schlapbach R."/>
            <person name="Sreeman S.M."/>
            <person name="Shimizu K.K."/>
        </authorList>
    </citation>
    <scope>NUCLEOTIDE SEQUENCE</scope>
</reference>
<protein>
    <submittedName>
        <fullName evidence="2">Uncharacterized protein</fullName>
    </submittedName>
</protein>
<dbReference type="Proteomes" id="UP001054889">
    <property type="component" value="Unassembled WGS sequence"/>
</dbReference>
<proteinExistence type="predicted"/>
<organism evidence="2 3">
    <name type="scientific">Eleusine coracana subsp. coracana</name>
    <dbReference type="NCBI Taxonomy" id="191504"/>
    <lineage>
        <taxon>Eukaryota</taxon>
        <taxon>Viridiplantae</taxon>
        <taxon>Streptophyta</taxon>
        <taxon>Embryophyta</taxon>
        <taxon>Tracheophyta</taxon>
        <taxon>Spermatophyta</taxon>
        <taxon>Magnoliopsida</taxon>
        <taxon>Liliopsida</taxon>
        <taxon>Poales</taxon>
        <taxon>Poaceae</taxon>
        <taxon>PACMAD clade</taxon>
        <taxon>Chloridoideae</taxon>
        <taxon>Cynodonteae</taxon>
        <taxon>Eleusininae</taxon>
        <taxon>Eleusine</taxon>
    </lineage>
</organism>
<evidence type="ECO:0000313" key="3">
    <source>
        <dbReference type="Proteomes" id="UP001054889"/>
    </source>
</evidence>
<reference evidence="2" key="1">
    <citation type="journal article" date="2018" name="DNA Res.">
        <title>Multiple hybrid de novo genome assembly of finger millet, an orphan allotetraploid crop.</title>
        <authorList>
            <person name="Hatakeyama M."/>
            <person name="Aluri S."/>
            <person name="Balachadran M.T."/>
            <person name="Sivarajan S.R."/>
            <person name="Patrignani A."/>
            <person name="Gruter S."/>
            <person name="Poveda L."/>
            <person name="Shimizu-Inatsugi R."/>
            <person name="Baeten J."/>
            <person name="Francoijs K.J."/>
            <person name="Nataraja K.N."/>
            <person name="Reddy Y.A.N."/>
            <person name="Phadnis S."/>
            <person name="Ravikumar R.L."/>
            <person name="Schlapbach R."/>
            <person name="Sreeman S.M."/>
            <person name="Shimizu K.K."/>
        </authorList>
    </citation>
    <scope>NUCLEOTIDE SEQUENCE</scope>
</reference>
<evidence type="ECO:0000256" key="1">
    <source>
        <dbReference type="SAM" id="MobiDB-lite"/>
    </source>
</evidence>